<dbReference type="SUPFAM" id="SSF49503">
    <property type="entry name" value="Cupredoxins"/>
    <property type="match status" value="1"/>
</dbReference>
<keyword evidence="6" id="KW-0249">Electron transport</keyword>
<dbReference type="PROSITE" id="PS00078">
    <property type="entry name" value="COX2"/>
    <property type="match status" value="1"/>
</dbReference>
<dbReference type="PROSITE" id="PS50857">
    <property type="entry name" value="COX2_CUA"/>
    <property type="match status" value="1"/>
</dbReference>
<dbReference type="InterPro" id="IPR036909">
    <property type="entry name" value="Cyt_c-like_dom_sf"/>
</dbReference>
<feature type="domain" description="Cytochrome c" evidence="14">
    <location>
        <begin position="225"/>
        <end position="317"/>
    </location>
</feature>
<dbReference type="InterPro" id="IPR008972">
    <property type="entry name" value="Cupredoxin"/>
</dbReference>
<evidence type="ECO:0000259" key="13">
    <source>
        <dbReference type="PROSITE" id="PS50857"/>
    </source>
</evidence>
<evidence type="ECO:0000256" key="3">
    <source>
        <dbReference type="ARBA" id="ARBA00022448"/>
    </source>
</evidence>
<proteinExistence type="inferred from homology"/>
<keyword evidence="9 12" id="KW-0472">Membrane</keyword>
<evidence type="ECO:0000256" key="10">
    <source>
        <dbReference type="ARBA" id="ARBA00047816"/>
    </source>
</evidence>
<dbReference type="GO" id="GO:0042773">
    <property type="term" value="P:ATP synthesis coupled electron transport"/>
    <property type="evidence" value="ECO:0007669"/>
    <property type="project" value="TreeGrafter"/>
</dbReference>
<gene>
    <name evidence="15" type="ORF">A9D14_07030</name>
    <name evidence="16" type="ORF">H4O24_08890</name>
</gene>
<comment type="subcellular location">
    <subcellularLocation>
        <location evidence="1">Membrane</location>
    </subcellularLocation>
</comment>
<evidence type="ECO:0000256" key="8">
    <source>
        <dbReference type="ARBA" id="ARBA00023008"/>
    </source>
</evidence>
<evidence type="ECO:0000256" key="11">
    <source>
        <dbReference type="PROSITE-ProRule" id="PRU00433"/>
    </source>
</evidence>
<evidence type="ECO:0000256" key="4">
    <source>
        <dbReference type="ARBA" id="ARBA00022617"/>
    </source>
</evidence>
<dbReference type="PROSITE" id="PS51007">
    <property type="entry name" value="CYTC"/>
    <property type="match status" value="1"/>
</dbReference>
<feature type="transmembrane region" description="Helical" evidence="12">
    <location>
        <begin position="70"/>
        <end position="91"/>
    </location>
</feature>
<dbReference type="InterPro" id="IPR001505">
    <property type="entry name" value="Copper_CuA"/>
</dbReference>
<dbReference type="Gene3D" id="2.60.40.420">
    <property type="entry name" value="Cupredoxins - blue copper proteins"/>
    <property type="match status" value="1"/>
</dbReference>
<feature type="transmembrane region" description="Helical" evidence="12">
    <location>
        <begin position="26"/>
        <end position="49"/>
    </location>
</feature>
<dbReference type="PANTHER" id="PTHR22888">
    <property type="entry name" value="CYTOCHROME C OXIDASE, SUBUNIT II"/>
    <property type="match status" value="1"/>
</dbReference>
<dbReference type="InterPro" id="IPR002429">
    <property type="entry name" value="CcO_II-like_C"/>
</dbReference>
<comment type="catalytic activity">
    <reaction evidence="10">
        <text>4 Fe(II)-[cytochrome c] + O2 + 8 H(+)(in) = 4 Fe(III)-[cytochrome c] + 2 H2O + 4 H(+)(out)</text>
        <dbReference type="Rhea" id="RHEA:11436"/>
        <dbReference type="Rhea" id="RHEA-COMP:10350"/>
        <dbReference type="Rhea" id="RHEA-COMP:14399"/>
        <dbReference type="ChEBI" id="CHEBI:15377"/>
        <dbReference type="ChEBI" id="CHEBI:15378"/>
        <dbReference type="ChEBI" id="CHEBI:15379"/>
        <dbReference type="ChEBI" id="CHEBI:29033"/>
        <dbReference type="ChEBI" id="CHEBI:29034"/>
        <dbReference type="EC" id="7.1.1.9"/>
    </reaction>
</comment>
<dbReference type="EMBL" id="CP019602">
    <property type="protein sequence ID" value="ARU17317.1"/>
    <property type="molecule type" value="Genomic_DNA"/>
</dbReference>
<dbReference type="AlphaFoldDB" id="A0A1Z1FF58"/>
<accession>A0A1Z1FF58</accession>
<evidence type="ECO:0000256" key="7">
    <source>
        <dbReference type="ARBA" id="ARBA00023004"/>
    </source>
</evidence>
<sequence>MFEALWGWPPPVLDPAGPYASSVTTLTWVLVAMAVVVTAIVVVALWVAVKGPPHLKSKLGGERTIWIGGIAFPGVVLTALLVWGLTLTASLSHDITGSEMRIRVTGEMWWFRVEYLDAAGNVILEDANEIHLPVGRPVVLELRSADVIHSFWVPHLSGKKDMIPGRTNLLRIQADRAGEFGGICAEYCGGPHALMGFAAIARPPAEWSQWMRSQRLAAAGPARGLADDPGRQLFMASGCGACHRVAGTLANGEAGPDLTRIGSRLTLGAGILPNNRGTLMGWIGGAQSIKPGNRMPGYSMLSPAELEQIAVWLEQQK</sequence>
<keyword evidence="17" id="KW-1185">Reference proteome</keyword>
<name>A0A1Z1FF58_9SPHN</name>
<evidence type="ECO:0000256" key="2">
    <source>
        <dbReference type="ARBA" id="ARBA00007866"/>
    </source>
</evidence>
<dbReference type="GO" id="GO:0004129">
    <property type="term" value="F:cytochrome-c oxidase activity"/>
    <property type="evidence" value="ECO:0007669"/>
    <property type="project" value="UniProtKB-EC"/>
</dbReference>
<keyword evidence="8" id="KW-0186">Copper</keyword>
<comment type="similarity">
    <text evidence="2">Belongs to the cytochrome c oxidase subunit 2 family.</text>
</comment>
<dbReference type="Pfam" id="PF00034">
    <property type="entry name" value="Cytochrom_C"/>
    <property type="match status" value="1"/>
</dbReference>
<evidence type="ECO:0000256" key="12">
    <source>
        <dbReference type="SAM" id="Phobius"/>
    </source>
</evidence>
<keyword evidence="12" id="KW-0812">Transmembrane</keyword>
<dbReference type="RefSeq" id="WP_066844486.1">
    <property type="nucleotide sequence ID" value="NZ_CP019602.1"/>
</dbReference>
<evidence type="ECO:0000256" key="5">
    <source>
        <dbReference type="ARBA" id="ARBA00022723"/>
    </source>
</evidence>
<dbReference type="InterPro" id="IPR045187">
    <property type="entry name" value="CcO_II"/>
</dbReference>
<evidence type="ECO:0000313" key="17">
    <source>
        <dbReference type="Proteomes" id="UP000195807"/>
    </source>
</evidence>
<dbReference type="GO" id="GO:0005507">
    <property type="term" value="F:copper ion binding"/>
    <property type="evidence" value="ECO:0007669"/>
    <property type="project" value="InterPro"/>
</dbReference>
<dbReference type="InterPro" id="IPR034236">
    <property type="entry name" value="CuRO_CcO_Caa3_II"/>
</dbReference>
<evidence type="ECO:0000256" key="1">
    <source>
        <dbReference type="ARBA" id="ARBA00004370"/>
    </source>
</evidence>
<reference evidence="15 17" key="1">
    <citation type="submission" date="2017-01" db="EMBL/GenBank/DDBJ databases">
        <title>Complete genome sequence of esterase-producing bacterium Croceicoccus marinus E4A9.</title>
        <authorList>
            <person name="Wu Y.-H."/>
            <person name="Cheng H."/>
            <person name="Xu L."/>
            <person name="Huo Y.-Y."/>
            <person name="Wang C.-S."/>
            <person name="Xu X.-W."/>
        </authorList>
    </citation>
    <scope>NUCLEOTIDE SEQUENCE [LARGE SCALE GENOMIC DNA]</scope>
    <source>
        <strain evidence="15 17">E4A9</strain>
    </source>
</reference>
<dbReference type="OrthoDB" id="9781261at2"/>
<organism evidence="15 17">
    <name type="scientific">Croceicoccus marinus</name>
    <dbReference type="NCBI Taxonomy" id="450378"/>
    <lineage>
        <taxon>Bacteria</taxon>
        <taxon>Pseudomonadati</taxon>
        <taxon>Pseudomonadota</taxon>
        <taxon>Alphaproteobacteria</taxon>
        <taxon>Sphingomonadales</taxon>
        <taxon>Erythrobacteraceae</taxon>
        <taxon>Croceicoccus</taxon>
    </lineage>
</organism>
<evidence type="ECO:0000259" key="14">
    <source>
        <dbReference type="PROSITE" id="PS51007"/>
    </source>
</evidence>
<keyword evidence="4 11" id="KW-0349">Heme</keyword>
<dbReference type="KEGG" id="cman:A9D14_07030"/>
<dbReference type="Pfam" id="PF00116">
    <property type="entry name" value="COX2"/>
    <property type="match status" value="1"/>
</dbReference>
<keyword evidence="12" id="KW-1133">Transmembrane helix</keyword>
<protein>
    <submittedName>
        <fullName evidence="16">C-type cytochrome</fullName>
    </submittedName>
    <submittedName>
        <fullName evidence="15">Cytochrome C oxidase subunit II</fullName>
    </submittedName>
</protein>
<keyword evidence="5 11" id="KW-0479">Metal-binding</keyword>
<dbReference type="SUPFAM" id="SSF46626">
    <property type="entry name" value="Cytochrome c"/>
    <property type="match status" value="1"/>
</dbReference>
<reference evidence="16 18" key="2">
    <citation type="submission" date="2020-08" db="EMBL/GenBank/DDBJ databases">
        <authorList>
            <person name="Liu G."/>
            <person name="Sun C."/>
        </authorList>
    </citation>
    <scope>NUCLEOTIDE SEQUENCE [LARGE SCALE GENOMIC DNA]</scope>
    <source>
        <strain evidence="16 18">OT19</strain>
    </source>
</reference>
<evidence type="ECO:0000313" key="18">
    <source>
        <dbReference type="Proteomes" id="UP000515297"/>
    </source>
</evidence>
<dbReference type="Proteomes" id="UP000515297">
    <property type="component" value="Chromosome"/>
</dbReference>
<dbReference type="EMBL" id="CP060052">
    <property type="protein sequence ID" value="QNE04121.1"/>
    <property type="molecule type" value="Genomic_DNA"/>
</dbReference>
<keyword evidence="3" id="KW-0813">Transport</keyword>
<dbReference type="Proteomes" id="UP000195807">
    <property type="component" value="Chromosome"/>
</dbReference>
<dbReference type="GO" id="GO:0016020">
    <property type="term" value="C:membrane"/>
    <property type="evidence" value="ECO:0007669"/>
    <property type="project" value="UniProtKB-SubCell"/>
</dbReference>
<evidence type="ECO:0000256" key="9">
    <source>
        <dbReference type="ARBA" id="ARBA00023136"/>
    </source>
</evidence>
<evidence type="ECO:0000313" key="16">
    <source>
        <dbReference type="EMBL" id="QNE04121.1"/>
    </source>
</evidence>
<evidence type="ECO:0000256" key="6">
    <source>
        <dbReference type="ARBA" id="ARBA00022982"/>
    </source>
</evidence>
<evidence type="ECO:0000313" key="15">
    <source>
        <dbReference type="EMBL" id="ARU17317.1"/>
    </source>
</evidence>
<dbReference type="InterPro" id="IPR009056">
    <property type="entry name" value="Cyt_c-like_dom"/>
</dbReference>
<keyword evidence="7 11" id="KW-0408">Iron</keyword>
<dbReference type="GO" id="GO:0020037">
    <property type="term" value="F:heme binding"/>
    <property type="evidence" value="ECO:0007669"/>
    <property type="project" value="InterPro"/>
</dbReference>
<dbReference type="PANTHER" id="PTHR22888:SF9">
    <property type="entry name" value="CYTOCHROME C OXIDASE SUBUNIT 2"/>
    <property type="match status" value="1"/>
</dbReference>
<dbReference type="STRING" id="450378.GCA_001661675_01406"/>
<dbReference type="CDD" id="cd04213">
    <property type="entry name" value="CuRO_CcO_Caa3_II"/>
    <property type="match status" value="1"/>
</dbReference>
<feature type="domain" description="Cytochrome oxidase subunit II copper A binding" evidence="13">
    <location>
        <begin position="97"/>
        <end position="213"/>
    </location>
</feature>